<accession>A0A9P3G2M3</accession>
<evidence type="ECO:0000256" key="1">
    <source>
        <dbReference type="SAM" id="MobiDB-lite"/>
    </source>
</evidence>
<feature type="region of interest" description="Disordered" evidence="1">
    <location>
        <begin position="312"/>
        <end position="345"/>
    </location>
</feature>
<gene>
    <name evidence="2" type="ORF">PsYK624_031890</name>
</gene>
<dbReference type="EMBL" id="BPQB01000005">
    <property type="protein sequence ID" value="GJE87106.1"/>
    <property type="molecule type" value="Genomic_DNA"/>
</dbReference>
<dbReference type="Proteomes" id="UP000703269">
    <property type="component" value="Unassembled WGS sequence"/>
</dbReference>
<evidence type="ECO:0000313" key="2">
    <source>
        <dbReference type="EMBL" id="GJE87106.1"/>
    </source>
</evidence>
<evidence type="ECO:0000313" key="3">
    <source>
        <dbReference type="Proteomes" id="UP000703269"/>
    </source>
</evidence>
<comment type="caution">
    <text evidence="2">The sequence shown here is derived from an EMBL/GenBank/DDBJ whole genome shotgun (WGS) entry which is preliminary data.</text>
</comment>
<sequence>MAPVRTEKRQLRSSTRPIQPRPNPPATGPASAAAIAGDVAPTVGTWTINEYTGLKVNGQWSIAHSNDFTNLTAWILPRHLDAKGSLNLAFWEEHNVYCIPKLTPAVFEQTKAEGIRVLPERHPLRLPRYPVNRAKKGTKTGGKKKKSDKVVTCLLCGTWAGEDRADRHSYKVAHIEKLAQHLGMRDASKIGVPYYFCTHRAECKQDGSPREFIIQRHMEDKHGDRGKPDVIMVTGQYAIEHQSNNPRCGNSQYQALRRNAESKASDAPPSPQAGSDDGRRTRRTSTRIAKARALAHPVSQVAADPAPAARVDPPFVSGAAPATPFPSDAASGSFPGSSTTPFAGPSYTNGDFSVPWYDQAPEETATLTQAHPIPSPSAFPPNNLAPNASTTLPQVNFVPDEMWAAAIAYATAPDYAAPLDPPFPEATFPQDVQALPPPAPSRPATFPRVQMPREPFPGLNTLQDPLAGRSGWFNAGYNAQRPANHPVQRAREPSYLAPNPSQGYLYGVQDQPANDWNAPAPLPPPAVARDLSLDAQLFADEFLASMTQDPRLFAAEFQAYDWNEPTHMPFVAVAQDLPLDPYLFAAESQAYNMLPAQYAPYDVSGLTAFQAMQSYVPTHY</sequence>
<feature type="compositionally biased region" description="Basic and acidic residues" evidence="1">
    <location>
        <begin position="1"/>
        <end position="10"/>
    </location>
</feature>
<protein>
    <submittedName>
        <fullName evidence="2">Uncharacterized protein</fullName>
    </submittedName>
</protein>
<feature type="region of interest" description="Disordered" evidence="1">
    <location>
        <begin position="1"/>
        <end position="32"/>
    </location>
</feature>
<proteinExistence type="predicted"/>
<keyword evidence="3" id="KW-1185">Reference proteome</keyword>
<feature type="compositionally biased region" description="Polar residues" evidence="1">
    <location>
        <begin position="334"/>
        <end position="345"/>
    </location>
</feature>
<feature type="region of interest" description="Disordered" evidence="1">
    <location>
        <begin position="257"/>
        <end position="284"/>
    </location>
</feature>
<dbReference type="AlphaFoldDB" id="A0A9P3G2M3"/>
<name>A0A9P3G2M3_9APHY</name>
<reference evidence="2 3" key="1">
    <citation type="submission" date="2021-08" db="EMBL/GenBank/DDBJ databases">
        <title>Draft Genome Sequence of Phanerochaete sordida strain YK-624.</title>
        <authorList>
            <person name="Mori T."/>
            <person name="Dohra H."/>
            <person name="Suzuki T."/>
            <person name="Kawagishi H."/>
            <person name="Hirai H."/>
        </authorList>
    </citation>
    <scope>NUCLEOTIDE SEQUENCE [LARGE SCALE GENOMIC DNA]</scope>
    <source>
        <strain evidence="2 3">YK-624</strain>
    </source>
</reference>
<organism evidence="2 3">
    <name type="scientific">Phanerochaete sordida</name>
    <dbReference type="NCBI Taxonomy" id="48140"/>
    <lineage>
        <taxon>Eukaryota</taxon>
        <taxon>Fungi</taxon>
        <taxon>Dikarya</taxon>
        <taxon>Basidiomycota</taxon>
        <taxon>Agaricomycotina</taxon>
        <taxon>Agaricomycetes</taxon>
        <taxon>Polyporales</taxon>
        <taxon>Phanerochaetaceae</taxon>
        <taxon>Phanerochaete</taxon>
    </lineage>
</organism>